<dbReference type="EMBL" id="BONX01000004">
    <property type="protein sequence ID" value="GIG94477.1"/>
    <property type="molecule type" value="Genomic_DNA"/>
</dbReference>
<evidence type="ECO:0000313" key="2">
    <source>
        <dbReference type="Proteomes" id="UP000621500"/>
    </source>
</evidence>
<evidence type="ECO:0000313" key="1">
    <source>
        <dbReference type="EMBL" id="GIG94477.1"/>
    </source>
</evidence>
<keyword evidence="2" id="KW-1185">Reference proteome</keyword>
<dbReference type="Gene3D" id="3.40.47.10">
    <property type="match status" value="2"/>
</dbReference>
<comment type="caution">
    <text evidence="1">The sequence shown here is derived from an EMBL/GenBank/DDBJ whole genome shotgun (WGS) entry which is preliminary data.</text>
</comment>
<evidence type="ECO:0008006" key="3">
    <source>
        <dbReference type="Google" id="ProtNLM"/>
    </source>
</evidence>
<organism evidence="1 2">
    <name type="scientific">Plantactinospora mayteni</name>
    <dbReference type="NCBI Taxonomy" id="566021"/>
    <lineage>
        <taxon>Bacteria</taxon>
        <taxon>Bacillati</taxon>
        <taxon>Actinomycetota</taxon>
        <taxon>Actinomycetes</taxon>
        <taxon>Micromonosporales</taxon>
        <taxon>Micromonosporaceae</taxon>
        <taxon>Plantactinospora</taxon>
    </lineage>
</organism>
<reference evidence="1 2" key="1">
    <citation type="submission" date="2021-01" db="EMBL/GenBank/DDBJ databases">
        <title>Whole genome shotgun sequence of Plantactinospora mayteni NBRC 109088.</title>
        <authorList>
            <person name="Komaki H."/>
            <person name="Tamura T."/>
        </authorList>
    </citation>
    <scope>NUCLEOTIDE SEQUENCE [LARGE SCALE GENOMIC DNA]</scope>
    <source>
        <strain evidence="1 2">NBRC 109088</strain>
    </source>
</reference>
<dbReference type="RefSeq" id="WP_203856102.1">
    <property type="nucleotide sequence ID" value="NZ_BAAAZQ010000002.1"/>
</dbReference>
<gene>
    <name evidence="1" type="ORF">Pma05_10500</name>
</gene>
<dbReference type="InterPro" id="IPR016039">
    <property type="entry name" value="Thiolase-like"/>
</dbReference>
<name>A0ABQ4EIC5_9ACTN</name>
<sequence>MNAYLSVLGVSLGVRTPITEVPDIVTAGHLDVLHAEGLAFCRVTNLNAMELAASVTPGAPGGPPQVAPVDLALVCTDSADHPDMTRWLVDYQLLTGLESTRTILVSGSACANTITAMDMARGLLACGSARRILGVTADRAASSRYLASGQSVLSDGAASWLMTRTPGPRSFELLGVTGETRCLRTTHPLSQARSLIRAVQQGYDRLRNDLDQPSRYLVLPHLGKSSRDLLTMAVGSGPDRRYDAPVADLGHCFAADPLLDLAQMQQEGALDDGDQVLVVASAAHTAWLAALRFAAN</sequence>
<proteinExistence type="predicted"/>
<accession>A0ABQ4EIC5</accession>
<dbReference type="SUPFAM" id="SSF53901">
    <property type="entry name" value="Thiolase-like"/>
    <property type="match status" value="1"/>
</dbReference>
<protein>
    <recommendedName>
        <fullName evidence="3">3-oxoacyl-ACP synthase</fullName>
    </recommendedName>
</protein>
<dbReference type="Proteomes" id="UP000621500">
    <property type="component" value="Unassembled WGS sequence"/>
</dbReference>